<dbReference type="Pfam" id="PF20737">
    <property type="entry name" value="Glyco_hydro127C"/>
    <property type="match status" value="1"/>
</dbReference>
<dbReference type="InterPro" id="IPR049174">
    <property type="entry name" value="Beta-AFase-like"/>
</dbReference>
<dbReference type="PANTHER" id="PTHR43465">
    <property type="entry name" value="DUF1680 DOMAIN PROTEIN (AFU_ORTHOLOGUE AFUA_1G08910)"/>
    <property type="match status" value="1"/>
</dbReference>
<dbReference type="SUPFAM" id="SSF48208">
    <property type="entry name" value="Six-hairpin glycosidases"/>
    <property type="match status" value="1"/>
</dbReference>
<dbReference type="AlphaFoldDB" id="A0A0F9QFA8"/>
<dbReference type="InterPro" id="IPR049049">
    <property type="entry name" value="Beta-AFase-like_GH127_C"/>
</dbReference>
<dbReference type="InterPro" id="IPR012878">
    <property type="entry name" value="Beta-AFase-like_GH127_cat"/>
</dbReference>
<evidence type="ECO:0000259" key="1">
    <source>
        <dbReference type="Pfam" id="PF07944"/>
    </source>
</evidence>
<gene>
    <name evidence="4" type="ORF">LCGC14_0781260</name>
</gene>
<dbReference type="InterPro" id="IPR008928">
    <property type="entry name" value="6-hairpin_glycosidase_sf"/>
</dbReference>
<accession>A0A0F9QFA8</accession>
<feature type="domain" description="Non-reducing end beta-L-arabinofuranosidase-like GH127 middle" evidence="2">
    <location>
        <begin position="425"/>
        <end position="521"/>
    </location>
</feature>
<dbReference type="GO" id="GO:0005975">
    <property type="term" value="P:carbohydrate metabolic process"/>
    <property type="evidence" value="ECO:0007669"/>
    <property type="project" value="InterPro"/>
</dbReference>
<evidence type="ECO:0000259" key="3">
    <source>
        <dbReference type="Pfam" id="PF20737"/>
    </source>
</evidence>
<evidence type="ECO:0000313" key="4">
    <source>
        <dbReference type="EMBL" id="KKN35682.1"/>
    </source>
</evidence>
<evidence type="ECO:0000259" key="2">
    <source>
        <dbReference type="Pfam" id="PF20736"/>
    </source>
</evidence>
<evidence type="ECO:0008006" key="5">
    <source>
        <dbReference type="Google" id="ProtNLM"/>
    </source>
</evidence>
<comment type="caution">
    <text evidence="4">The sequence shown here is derived from an EMBL/GenBank/DDBJ whole genome shotgun (WGS) entry which is preliminary data.</text>
</comment>
<dbReference type="Pfam" id="PF20736">
    <property type="entry name" value="Glyco_hydro127M"/>
    <property type="match status" value="1"/>
</dbReference>
<feature type="domain" description="Non-reducing end beta-L-arabinofuranosidase-like GH127 C-terminal" evidence="3">
    <location>
        <begin position="523"/>
        <end position="635"/>
    </location>
</feature>
<reference evidence="4" key="1">
    <citation type="journal article" date="2015" name="Nature">
        <title>Complex archaea that bridge the gap between prokaryotes and eukaryotes.</title>
        <authorList>
            <person name="Spang A."/>
            <person name="Saw J.H."/>
            <person name="Jorgensen S.L."/>
            <person name="Zaremba-Niedzwiedzka K."/>
            <person name="Martijn J."/>
            <person name="Lind A.E."/>
            <person name="van Eijk R."/>
            <person name="Schleper C."/>
            <person name="Guy L."/>
            <person name="Ettema T.J."/>
        </authorList>
    </citation>
    <scope>NUCLEOTIDE SEQUENCE</scope>
</reference>
<dbReference type="Pfam" id="PF07944">
    <property type="entry name" value="Beta-AFase-like_GH127_cat"/>
    <property type="match status" value="1"/>
</dbReference>
<dbReference type="InterPro" id="IPR049046">
    <property type="entry name" value="Beta-AFase-like_GH127_middle"/>
</dbReference>
<dbReference type="EMBL" id="LAZR01002021">
    <property type="protein sequence ID" value="KKN35682.1"/>
    <property type="molecule type" value="Genomic_DNA"/>
</dbReference>
<name>A0A0F9QFA8_9ZZZZ</name>
<proteinExistence type="predicted"/>
<sequence>MPRKPLTPVSFTNVTFDDVFWKPRVEINRTNTLPIEHQQLKASGQLAQYRWKPGMPGMPHIFWDSDVAKWLEAAAYSLATHPDKKLAKQVDAVVDDMAAIQGKDGYLNTHYLLVEPKKRWSDLRGCHELYCAGHLMEAAVAYAEATGKTKFLDMMCRYTDTIRKEFGRGKGQKRGYPGHQEIELALVKLFRATGKKDYLDLAKFFVDERGRKPHYYDAEAKARGEESHRWHFGAAYAYCQADKPVRELAEVTGHAVRAMYLYAGMADVAAHTGDKTLLPALRRLWKSTTQRRMHVTGGIGPTAANEGFTFDYDLPNESAYLETCAAVALVFWAHRMLHLDKDAKYADVMELALYNGALSGISSDGKRFFYENPLAAHPGAPSGRREPGTHHRRVGWFGCSCCPPNIARLIASIAGYVCSSDDKSLWVHLYAGGSAEAQIGGQTVKLTQRTRYPWDGKVSMTLRPETAAEFTLALRIPGWCRKAALKVNGKTVSLQAVTKKGYAHIKRTWTKGDRVALDLPMPVERIEAHPNVRQDTGKVALKRGPIVYCFEQVDNFKNLHDIALPADAKLQTTFDAKLLGGVCVITGKAKMRVVEGWGDELFSADATKVKTVAIKAIPYALWANRKPGEMRVWLNAR</sequence>
<feature type="domain" description="Non-reducing end beta-L-arabinofuranosidase-like GH127 catalytic" evidence="1">
    <location>
        <begin position="13"/>
        <end position="414"/>
    </location>
</feature>
<protein>
    <recommendedName>
        <fullName evidence="5">Glycoside hydrolase family 127 protein</fullName>
    </recommendedName>
</protein>
<organism evidence="4">
    <name type="scientific">marine sediment metagenome</name>
    <dbReference type="NCBI Taxonomy" id="412755"/>
    <lineage>
        <taxon>unclassified sequences</taxon>
        <taxon>metagenomes</taxon>
        <taxon>ecological metagenomes</taxon>
    </lineage>
</organism>
<dbReference type="PANTHER" id="PTHR43465:SF2">
    <property type="entry name" value="DUF1680 DOMAIN PROTEIN (AFU_ORTHOLOGUE AFUA_1G08910)"/>
    <property type="match status" value="1"/>
</dbReference>